<feature type="compositionally biased region" description="Low complexity" evidence="1">
    <location>
        <begin position="108"/>
        <end position="188"/>
    </location>
</feature>
<dbReference type="OrthoDB" id="10557966at2759"/>
<evidence type="ECO:0000256" key="1">
    <source>
        <dbReference type="SAM" id="MobiDB-lite"/>
    </source>
</evidence>
<gene>
    <name evidence="3" type="ORF">H4219_003008</name>
</gene>
<comment type="caution">
    <text evidence="3">The sequence shown here is derived from an EMBL/GenBank/DDBJ whole genome shotgun (WGS) entry which is preliminary data.</text>
</comment>
<dbReference type="EMBL" id="JANBPU010000062">
    <property type="protein sequence ID" value="KAJ1917754.1"/>
    <property type="molecule type" value="Genomic_DNA"/>
</dbReference>
<protein>
    <submittedName>
        <fullName evidence="3">Uncharacterized protein</fullName>
    </submittedName>
</protein>
<evidence type="ECO:0000256" key="2">
    <source>
        <dbReference type="SAM" id="SignalP"/>
    </source>
</evidence>
<sequence>MHSINTVAVLAALAALANAQGGLEQYFSANYDQIRPRINTAIGQFSAALPELYNQFTSALGGSTELPAQFNPQQYSQIIGAFGGEEAAVSALQLIGITVDAGQAQPTGSPTGATESASGSSASGSSASGSESSASGSASGSESGSSASGSSASGSSSGSSSARPSSSASRGSSASQSGASSSQSEGAASQLTLGLAAAAVVAGAALF</sequence>
<evidence type="ECO:0000313" key="3">
    <source>
        <dbReference type="EMBL" id="KAJ1917754.1"/>
    </source>
</evidence>
<feature type="signal peptide" evidence="2">
    <location>
        <begin position="1"/>
        <end position="19"/>
    </location>
</feature>
<dbReference type="Proteomes" id="UP001150538">
    <property type="component" value="Unassembled WGS sequence"/>
</dbReference>
<proteinExistence type="predicted"/>
<keyword evidence="4" id="KW-1185">Reference proteome</keyword>
<evidence type="ECO:0000313" key="4">
    <source>
        <dbReference type="Proteomes" id="UP001150538"/>
    </source>
</evidence>
<accession>A0A9W8A400</accession>
<keyword evidence="2" id="KW-0732">Signal</keyword>
<feature type="chain" id="PRO_5040910680" evidence="2">
    <location>
        <begin position="20"/>
        <end position="207"/>
    </location>
</feature>
<name>A0A9W8A400_9FUNG</name>
<reference evidence="3" key="1">
    <citation type="submission" date="2022-07" db="EMBL/GenBank/DDBJ databases">
        <title>Phylogenomic reconstructions and comparative analyses of Kickxellomycotina fungi.</title>
        <authorList>
            <person name="Reynolds N.K."/>
            <person name="Stajich J.E."/>
            <person name="Barry K."/>
            <person name="Grigoriev I.V."/>
            <person name="Crous P."/>
            <person name="Smith M.E."/>
        </authorList>
    </citation>
    <scope>NUCLEOTIDE SEQUENCE</scope>
    <source>
        <strain evidence="3">NBRC 100468</strain>
    </source>
</reference>
<organism evidence="3 4">
    <name type="scientific">Mycoemilia scoparia</name>
    <dbReference type="NCBI Taxonomy" id="417184"/>
    <lineage>
        <taxon>Eukaryota</taxon>
        <taxon>Fungi</taxon>
        <taxon>Fungi incertae sedis</taxon>
        <taxon>Zoopagomycota</taxon>
        <taxon>Kickxellomycotina</taxon>
        <taxon>Kickxellomycetes</taxon>
        <taxon>Kickxellales</taxon>
        <taxon>Kickxellaceae</taxon>
        <taxon>Mycoemilia</taxon>
    </lineage>
</organism>
<feature type="region of interest" description="Disordered" evidence="1">
    <location>
        <begin position="103"/>
        <end position="188"/>
    </location>
</feature>
<dbReference type="AlphaFoldDB" id="A0A9W8A400"/>